<feature type="domain" description="7,8-dihydro-6-hydroxymethylpterin-pyrophosphokinase" evidence="9">
    <location>
        <begin position="3"/>
        <end position="130"/>
    </location>
</feature>
<comment type="catalytic activity">
    <reaction evidence="1">
        <text>6-hydroxymethyl-7,8-dihydropterin + ATP = (7,8-dihydropterin-6-yl)methyl diphosphate + AMP + H(+)</text>
        <dbReference type="Rhea" id="RHEA:11412"/>
        <dbReference type="ChEBI" id="CHEBI:15378"/>
        <dbReference type="ChEBI" id="CHEBI:30616"/>
        <dbReference type="ChEBI" id="CHEBI:44841"/>
        <dbReference type="ChEBI" id="CHEBI:72950"/>
        <dbReference type="ChEBI" id="CHEBI:456215"/>
        <dbReference type="EC" id="2.7.6.3"/>
    </reaction>
</comment>
<keyword evidence="5" id="KW-0547">Nucleotide-binding</keyword>
<evidence type="ECO:0000256" key="4">
    <source>
        <dbReference type="ARBA" id="ARBA00022679"/>
    </source>
</evidence>
<keyword evidence="6" id="KW-0418">Kinase</keyword>
<dbReference type="EC" id="2.7.6.3" evidence="3"/>
<evidence type="ECO:0000256" key="3">
    <source>
        <dbReference type="ARBA" id="ARBA00013253"/>
    </source>
</evidence>
<evidence type="ECO:0000313" key="10">
    <source>
        <dbReference type="EMBL" id="NYS47474.1"/>
    </source>
</evidence>
<dbReference type="GO" id="GO:0003848">
    <property type="term" value="F:2-amino-4-hydroxy-6-hydroxymethyldihydropteridine diphosphokinase activity"/>
    <property type="evidence" value="ECO:0007669"/>
    <property type="project" value="UniProtKB-EC"/>
</dbReference>
<evidence type="ECO:0000313" key="11">
    <source>
        <dbReference type="Proteomes" id="UP000531840"/>
    </source>
</evidence>
<comment type="pathway">
    <text evidence="2">Cofactor biosynthesis; tetrahydrofolate biosynthesis; 2-amino-4-hydroxy-6-hydroxymethyl-7,8-dihydropteridine diphosphate from 7,8-dihydroneopterin triphosphate: step 4/4.</text>
</comment>
<proteinExistence type="predicted"/>
<sequence>MIVLGIGSSIEPKLEYLKLAVDELNKNKHIKVIDISKIYLTEAWGGVAKNQFLNICVKIEYNNTPESLLNEIQKIELDLGRIRKNHWEDRVIDIDILIFNDLNINTDILTVPHKYILQRNFVYYPMYDICGDILIKNKSLKSLIEENKEFIEVYLEKLMEIN</sequence>
<evidence type="ECO:0000256" key="6">
    <source>
        <dbReference type="ARBA" id="ARBA00022777"/>
    </source>
</evidence>
<evidence type="ECO:0000256" key="5">
    <source>
        <dbReference type="ARBA" id="ARBA00022741"/>
    </source>
</evidence>
<dbReference type="RefSeq" id="WP_179941263.1">
    <property type="nucleotide sequence ID" value="NZ_JACBYF010000007.1"/>
</dbReference>
<gene>
    <name evidence="10" type="primary">folK</name>
    <name evidence="10" type="ORF">HZY85_04600</name>
</gene>
<comment type="caution">
    <text evidence="10">The sequence shown here is derived from an EMBL/GenBank/DDBJ whole genome shotgun (WGS) entry which is preliminary data.</text>
</comment>
<dbReference type="InterPro" id="IPR035907">
    <property type="entry name" value="Hppk_sf"/>
</dbReference>
<evidence type="ECO:0000256" key="1">
    <source>
        <dbReference type="ARBA" id="ARBA00000198"/>
    </source>
</evidence>
<accession>A0ABX2T1Z2</accession>
<keyword evidence="11" id="KW-1185">Reference proteome</keyword>
<evidence type="ECO:0000256" key="7">
    <source>
        <dbReference type="ARBA" id="ARBA00022840"/>
    </source>
</evidence>
<dbReference type="InterPro" id="IPR000550">
    <property type="entry name" value="Hppk"/>
</dbReference>
<keyword evidence="4 10" id="KW-0808">Transferase</keyword>
<dbReference type="PANTHER" id="PTHR43071">
    <property type="entry name" value="2-AMINO-4-HYDROXY-6-HYDROXYMETHYLDIHYDROPTERIDINE PYROPHOSPHOKINASE"/>
    <property type="match status" value="1"/>
</dbReference>
<organism evidence="10 11">
    <name type="scientific">Gemelliphila palaticanis</name>
    <dbReference type="NCBI Taxonomy" id="81950"/>
    <lineage>
        <taxon>Bacteria</taxon>
        <taxon>Bacillati</taxon>
        <taxon>Bacillota</taxon>
        <taxon>Bacilli</taxon>
        <taxon>Bacillales</taxon>
        <taxon>Gemellaceae</taxon>
        <taxon>Gemelliphila</taxon>
    </lineage>
</organism>
<dbReference type="Gene3D" id="3.30.70.560">
    <property type="entry name" value="7,8-Dihydro-6-hydroxymethylpterin-pyrophosphokinase HPPK"/>
    <property type="match status" value="1"/>
</dbReference>
<name>A0ABX2T1Z2_9BACL</name>
<keyword evidence="7" id="KW-0067">ATP-binding</keyword>
<dbReference type="NCBIfam" id="TIGR01498">
    <property type="entry name" value="folK"/>
    <property type="match status" value="1"/>
</dbReference>
<reference evidence="10 11" key="1">
    <citation type="submission" date="2020-07" db="EMBL/GenBank/DDBJ databases">
        <title>MOT database genomes.</title>
        <authorList>
            <person name="Joseph S."/>
            <person name="Aduse-Opoku J."/>
            <person name="Hashim A."/>
            <person name="Wade W."/>
            <person name="Curtis M."/>
        </authorList>
    </citation>
    <scope>NUCLEOTIDE SEQUENCE [LARGE SCALE GENOMIC DNA]</scope>
    <source>
        <strain evidence="10 11">CIP 106318</strain>
    </source>
</reference>
<evidence type="ECO:0000256" key="2">
    <source>
        <dbReference type="ARBA" id="ARBA00005051"/>
    </source>
</evidence>
<dbReference type="Proteomes" id="UP000531840">
    <property type="component" value="Unassembled WGS sequence"/>
</dbReference>
<protein>
    <recommendedName>
        <fullName evidence="3">2-amino-4-hydroxy-6-hydroxymethyldihydropteridine diphosphokinase</fullName>
        <ecNumber evidence="3">2.7.6.3</ecNumber>
    </recommendedName>
</protein>
<evidence type="ECO:0000256" key="8">
    <source>
        <dbReference type="ARBA" id="ARBA00022909"/>
    </source>
</evidence>
<dbReference type="SUPFAM" id="SSF55083">
    <property type="entry name" value="6-hydroxymethyl-7,8-dihydropterin pyrophosphokinase, HPPK"/>
    <property type="match status" value="1"/>
</dbReference>
<dbReference type="PANTHER" id="PTHR43071:SF1">
    <property type="entry name" value="2-AMINO-4-HYDROXY-6-HYDROXYMETHYLDIHYDROPTERIDINE PYROPHOSPHOKINASE"/>
    <property type="match status" value="1"/>
</dbReference>
<evidence type="ECO:0000259" key="9">
    <source>
        <dbReference type="Pfam" id="PF01288"/>
    </source>
</evidence>
<keyword evidence="8" id="KW-0289">Folate biosynthesis</keyword>
<dbReference type="EMBL" id="JACBYF010000007">
    <property type="protein sequence ID" value="NYS47474.1"/>
    <property type="molecule type" value="Genomic_DNA"/>
</dbReference>
<dbReference type="Pfam" id="PF01288">
    <property type="entry name" value="HPPK"/>
    <property type="match status" value="1"/>
</dbReference>
<dbReference type="CDD" id="cd00483">
    <property type="entry name" value="HPPK"/>
    <property type="match status" value="1"/>
</dbReference>